<sequence length="518" mass="57194">MSGLAGVSQAQLGQNLLVDPKALSLGNAVTADPPGISSIHYNPAGLAYIKGRKLEVNLLNPALNIEASFEAPEGYNIFGIDGVKNDPVVGERSKTRTAALYIPGWGLQRLPKGPGLLPTGGFMINPPGSRFTFANAFYAPQFVGFYRKNNDPARYNGKTVALERITYLSPTFGYEINDEWKVGLGINFSYQALALDQYMRAPNMMLGVVEILQDAFNCESGREPLAPFLGLCGGNIGPWDDIGGLHLELQETLSPTYNVGVIWQPTPWFRWGASYQSEGKMNMKGTFELNYTPDWAGFWQSFNGSIFGAISAAIFSLPSGVPREAGNVTMHLRYPQHFQTGISVDVHPKLTLNVDVGWTDYSVWDAFKLEFDRNLEFLGAARLLAPENATSNTLKLPLEYHDVWNWAFGAEFHVNSRVDLRAGVEIRDTVIPENRRDVLAPLGGANMYSLGMGYRWSRDTDVSFSATYMRSFEQIPAGTSCNVNCDDLQNIVYNPYAGLNVTTKLKIIILGLSFRTSF</sequence>
<accession>A0AB39UYM4</accession>
<gene>
    <name evidence="8" type="ORF">AAIA72_05305</name>
</gene>
<protein>
    <submittedName>
        <fullName evidence="8">Outer membrane protein transport protein</fullName>
    </submittedName>
</protein>
<evidence type="ECO:0000313" key="8">
    <source>
        <dbReference type="EMBL" id="XDT73391.1"/>
    </source>
</evidence>
<keyword evidence="5" id="KW-0732">Signal</keyword>
<evidence type="ECO:0000256" key="5">
    <source>
        <dbReference type="ARBA" id="ARBA00022729"/>
    </source>
</evidence>
<evidence type="ECO:0000256" key="6">
    <source>
        <dbReference type="ARBA" id="ARBA00023136"/>
    </source>
</evidence>
<dbReference type="RefSeq" id="WP_369602385.1">
    <property type="nucleotide sequence ID" value="NZ_CP154858.1"/>
</dbReference>
<organism evidence="8">
    <name type="scientific">Thermohahella caldifontis</name>
    <dbReference type="NCBI Taxonomy" id="3142973"/>
    <lineage>
        <taxon>Bacteria</taxon>
        <taxon>Pseudomonadati</taxon>
        <taxon>Pseudomonadota</taxon>
        <taxon>Gammaproteobacteria</taxon>
        <taxon>Oceanospirillales</taxon>
        <taxon>Hahellaceae</taxon>
        <taxon>Thermohahella</taxon>
    </lineage>
</organism>
<evidence type="ECO:0000256" key="3">
    <source>
        <dbReference type="ARBA" id="ARBA00022452"/>
    </source>
</evidence>
<dbReference type="KEGG" id="tcd:AAIA72_05305"/>
<dbReference type="GO" id="GO:0015483">
    <property type="term" value="F:long-chain fatty acid transporting porin activity"/>
    <property type="evidence" value="ECO:0007669"/>
    <property type="project" value="TreeGrafter"/>
</dbReference>
<evidence type="ECO:0000256" key="2">
    <source>
        <dbReference type="ARBA" id="ARBA00008163"/>
    </source>
</evidence>
<dbReference type="SUPFAM" id="SSF56935">
    <property type="entry name" value="Porins"/>
    <property type="match status" value="1"/>
</dbReference>
<keyword evidence="3" id="KW-1134">Transmembrane beta strand</keyword>
<dbReference type="PANTHER" id="PTHR35093">
    <property type="entry name" value="OUTER MEMBRANE PROTEIN NMB0088-RELATED"/>
    <property type="match status" value="1"/>
</dbReference>
<dbReference type="Pfam" id="PF03349">
    <property type="entry name" value="Toluene_X"/>
    <property type="match status" value="1"/>
</dbReference>
<dbReference type="InterPro" id="IPR005017">
    <property type="entry name" value="OMPP1/FadL/TodX"/>
</dbReference>
<dbReference type="EMBL" id="CP154858">
    <property type="protein sequence ID" value="XDT73391.1"/>
    <property type="molecule type" value="Genomic_DNA"/>
</dbReference>
<evidence type="ECO:0000256" key="7">
    <source>
        <dbReference type="ARBA" id="ARBA00023237"/>
    </source>
</evidence>
<comment type="similarity">
    <text evidence="2">Belongs to the OmpP1/FadL family.</text>
</comment>
<keyword evidence="6" id="KW-0472">Membrane</keyword>
<evidence type="ECO:0000256" key="1">
    <source>
        <dbReference type="ARBA" id="ARBA00004571"/>
    </source>
</evidence>
<dbReference type="GO" id="GO:0009279">
    <property type="term" value="C:cell outer membrane"/>
    <property type="evidence" value="ECO:0007669"/>
    <property type="project" value="UniProtKB-SubCell"/>
</dbReference>
<comment type="subcellular location">
    <subcellularLocation>
        <location evidence="1">Cell outer membrane</location>
        <topology evidence="1">Multi-pass membrane protein</topology>
    </subcellularLocation>
</comment>
<dbReference type="Gene3D" id="2.40.160.60">
    <property type="entry name" value="Outer membrane protein transport protein (OMPP1/FadL/TodX)"/>
    <property type="match status" value="1"/>
</dbReference>
<keyword evidence="7" id="KW-0998">Cell outer membrane</keyword>
<keyword evidence="4" id="KW-0812">Transmembrane</keyword>
<dbReference type="AlphaFoldDB" id="A0AB39UYM4"/>
<evidence type="ECO:0000256" key="4">
    <source>
        <dbReference type="ARBA" id="ARBA00022692"/>
    </source>
</evidence>
<name>A0AB39UYM4_9GAMM</name>
<reference evidence="8" key="1">
    <citation type="submission" date="2024-05" db="EMBL/GenBank/DDBJ databases">
        <title>Genome sequencing of novel strain.</title>
        <authorList>
            <person name="Ganbat D."/>
            <person name="Ganbat S."/>
            <person name="Lee S.-J."/>
        </authorList>
    </citation>
    <scope>NUCLEOTIDE SEQUENCE</scope>
    <source>
        <strain evidence="8">SMD15-11</strain>
    </source>
</reference>
<dbReference type="PANTHER" id="PTHR35093:SF8">
    <property type="entry name" value="OUTER MEMBRANE PROTEIN NMB0088-RELATED"/>
    <property type="match status" value="1"/>
</dbReference>
<proteinExistence type="inferred from homology"/>